<evidence type="ECO:0000313" key="2">
    <source>
        <dbReference type="Proteomes" id="UP000004095"/>
    </source>
</evidence>
<dbReference type="AlphaFoldDB" id="A1ZRN8"/>
<dbReference type="Proteomes" id="UP000004095">
    <property type="component" value="Unassembled WGS sequence"/>
</dbReference>
<protein>
    <submittedName>
        <fullName evidence="1">Uncharacterized protein</fullName>
    </submittedName>
</protein>
<accession>A1ZRN8</accession>
<name>A1ZRN8_MICM2</name>
<gene>
    <name evidence="1" type="ORF">M23134_03594</name>
</gene>
<sequence>MYTYLQLGSYFPVGWFSLKKPSATVEVYLSIALPSQAQEKKAKNSSVVLCHIIWVSKIDVLI</sequence>
<reference evidence="1 2" key="1">
    <citation type="submission" date="2007-01" db="EMBL/GenBank/DDBJ databases">
        <authorList>
            <person name="Haygood M."/>
            <person name="Podell S."/>
            <person name="Anderson C."/>
            <person name="Hopkinson B."/>
            <person name="Roe K."/>
            <person name="Barbeau K."/>
            <person name="Gaasterland T."/>
            <person name="Ferriera S."/>
            <person name="Johnson J."/>
            <person name="Kravitz S."/>
            <person name="Beeson K."/>
            <person name="Sutton G."/>
            <person name="Rogers Y.-H."/>
            <person name="Friedman R."/>
            <person name="Frazier M."/>
            <person name="Venter J.C."/>
        </authorList>
    </citation>
    <scope>NUCLEOTIDE SEQUENCE [LARGE SCALE GENOMIC DNA]</scope>
    <source>
        <strain evidence="1 2">ATCC 23134</strain>
    </source>
</reference>
<dbReference type="EMBL" id="AAWS01000028">
    <property type="protein sequence ID" value="EAY26943.1"/>
    <property type="molecule type" value="Genomic_DNA"/>
</dbReference>
<comment type="caution">
    <text evidence="1">The sequence shown here is derived from an EMBL/GenBank/DDBJ whole genome shotgun (WGS) entry which is preliminary data.</text>
</comment>
<proteinExistence type="predicted"/>
<keyword evidence="2" id="KW-1185">Reference proteome</keyword>
<organism evidence="1 2">
    <name type="scientific">Microscilla marina ATCC 23134</name>
    <dbReference type="NCBI Taxonomy" id="313606"/>
    <lineage>
        <taxon>Bacteria</taxon>
        <taxon>Pseudomonadati</taxon>
        <taxon>Bacteroidota</taxon>
        <taxon>Cytophagia</taxon>
        <taxon>Cytophagales</taxon>
        <taxon>Microscillaceae</taxon>
        <taxon>Microscilla</taxon>
    </lineage>
</organism>
<evidence type="ECO:0000313" key="1">
    <source>
        <dbReference type="EMBL" id="EAY26943.1"/>
    </source>
</evidence>